<feature type="compositionally biased region" description="Basic and acidic residues" evidence="1">
    <location>
        <begin position="194"/>
        <end position="213"/>
    </location>
</feature>
<protein>
    <submittedName>
        <fullName evidence="3">Uncharacterized protein</fullName>
    </submittedName>
</protein>
<evidence type="ECO:0000256" key="1">
    <source>
        <dbReference type="SAM" id="MobiDB-lite"/>
    </source>
</evidence>
<name>A0A427YPL5_9TREE</name>
<gene>
    <name evidence="3" type="ORF">EHS25_008453</name>
</gene>
<keyword evidence="4" id="KW-1185">Reference proteome</keyword>
<dbReference type="Proteomes" id="UP000279259">
    <property type="component" value="Unassembled WGS sequence"/>
</dbReference>
<reference evidence="3 4" key="1">
    <citation type="submission" date="2018-11" db="EMBL/GenBank/DDBJ databases">
        <title>Genome sequence of Saitozyma podzolica DSM 27192.</title>
        <authorList>
            <person name="Aliyu H."/>
            <person name="Gorte O."/>
            <person name="Ochsenreither K."/>
        </authorList>
    </citation>
    <scope>NUCLEOTIDE SEQUENCE [LARGE SCALE GENOMIC DNA]</scope>
    <source>
        <strain evidence="3 4">DSM 27192</strain>
    </source>
</reference>
<evidence type="ECO:0000313" key="3">
    <source>
        <dbReference type="EMBL" id="RSH93005.1"/>
    </source>
</evidence>
<feature type="region of interest" description="Disordered" evidence="1">
    <location>
        <begin position="445"/>
        <end position="464"/>
    </location>
</feature>
<feature type="transmembrane region" description="Helical" evidence="2">
    <location>
        <begin position="122"/>
        <end position="139"/>
    </location>
</feature>
<evidence type="ECO:0000256" key="2">
    <source>
        <dbReference type="SAM" id="Phobius"/>
    </source>
</evidence>
<feature type="compositionally biased region" description="Basic and acidic residues" evidence="1">
    <location>
        <begin position="455"/>
        <end position="464"/>
    </location>
</feature>
<feature type="compositionally biased region" description="Basic and acidic residues" evidence="1">
    <location>
        <begin position="273"/>
        <end position="304"/>
    </location>
</feature>
<organism evidence="3 4">
    <name type="scientific">Saitozyma podzolica</name>
    <dbReference type="NCBI Taxonomy" id="1890683"/>
    <lineage>
        <taxon>Eukaryota</taxon>
        <taxon>Fungi</taxon>
        <taxon>Dikarya</taxon>
        <taxon>Basidiomycota</taxon>
        <taxon>Agaricomycotina</taxon>
        <taxon>Tremellomycetes</taxon>
        <taxon>Tremellales</taxon>
        <taxon>Trimorphomycetaceae</taxon>
        <taxon>Saitozyma</taxon>
    </lineage>
</organism>
<dbReference type="AlphaFoldDB" id="A0A427YPL5"/>
<keyword evidence="2" id="KW-0812">Transmembrane</keyword>
<evidence type="ECO:0000313" key="4">
    <source>
        <dbReference type="Proteomes" id="UP000279259"/>
    </source>
</evidence>
<accession>A0A427YPL5</accession>
<feature type="transmembrane region" description="Helical" evidence="2">
    <location>
        <begin position="99"/>
        <end position="117"/>
    </location>
</feature>
<feature type="region of interest" description="Disordered" evidence="1">
    <location>
        <begin position="154"/>
        <end position="213"/>
    </location>
</feature>
<feature type="compositionally biased region" description="Basic and acidic residues" evidence="1">
    <location>
        <begin position="402"/>
        <end position="411"/>
    </location>
</feature>
<comment type="caution">
    <text evidence="3">The sequence shown here is derived from an EMBL/GenBank/DDBJ whole genome shotgun (WGS) entry which is preliminary data.</text>
</comment>
<sequence length="705" mass="79932">MGSKISDGPSIDDRSNEFRERYLSISGGWLGWVVIFLSDVTGIWDPLLLCMIGVIAWVVVRTTTMEISILLGLAFDAVIPLQYYRDDDLYRLHKTHLEHYWAVLFIGTGTEVAAYLLVHPDLVTLLVCLKTVVCTWIWIGRREDGVFLSSSVTRGKNAPVSGPRILPGKSEGDRKGKSQSKSKGKSDAPSSSSSRHDSKASSKVKKHDDGVRQVKGYSEKEGGWWADMDQLLSSWGYKDRLGRAGMIDHLSARSEKGRNDVLDKWSQPSASERSSREKKYADEIRTKRKKELEKHPFPVDDRRPTAEKELRELYPDPLVRWGMLNSLKKMKRKEDVESNMKRWTTEPKNIRRRTAQYANQAKDKLGLGKNGKTADAVQVGRGDGESRGGSNRGDGGGSELPKIADSRHPDVEDRLKRYYPDPTVRWGMIDYLRSSSDNAHVAKRVNAWSSSSQSDEDKKRRAEEYGRRARVVLDLMDSGGHKGGSGLSKESREDLQRKMADAGVPTEDQALIERVLSSPRTIKQEEAVSERLKHYKIVWYCPSKCSADAPIVRPGGKAATTGLPNEWLNELDQALFTAGDPDRRKLMNKYSNGFEDYGDEQWARRAVKRYREKMEEPVPFKPGSYDSFGGTLAYSVQDLEDYRDKLMRAYPRGTVDCMLVDLKNQPTRVAAQQLMDDWIDKSRTMEGTKGVVRRYRDDEFDVNIW</sequence>
<proteinExistence type="predicted"/>
<dbReference type="EMBL" id="RSCD01000005">
    <property type="protein sequence ID" value="RSH93005.1"/>
    <property type="molecule type" value="Genomic_DNA"/>
</dbReference>
<dbReference type="OrthoDB" id="2564823at2759"/>
<feature type="transmembrane region" description="Helical" evidence="2">
    <location>
        <begin position="43"/>
        <end position="60"/>
    </location>
</feature>
<keyword evidence="2" id="KW-0472">Membrane</keyword>
<feature type="region of interest" description="Disordered" evidence="1">
    <location>
        <begin position="360"/>
        <end position="411"/>
    </location>
</feature>
<feature type="region of interest" description="Disordered" evidence="1">
    <location>
        <begin position="257"/>
        <end position="304"/>
    </location>
</feature>
<feature type="transmembrane region" description="Helical" evidence="2">
    <location>
        <begin position="21"/>
        <end position="37"/>
    </location>
</feature>
<feature type="transmembrane region" description="Helical" evidence="2">
    <location>
        <begin position="67"/>
        <end position="84"/>
    </location>
</feature>
<keyword evidence="2" id="KW-1133">Transmembrane helix</keyword>